<feature type="signal peptide" evidence="2">
    <location>
        <begin position="1"/>
        <end position="24"/>
    </location>
</feature>
<feature type="transmembrane region" description="Helical" evidence="1">
    <location>
        <begin position="210"/>
        <end position="231"/>
    </location>
</feature>
<evidence type="ECO:0000313" key="4">
    <source>
        <dbReference type="Proteomes" id="UP000177396"/>
    </source>
</evidence>
<dbReference type="Proteomes" id="UP000177396">
    <property type="component" value="Unassembled WGS sequence"/>
</dbReference>
<dbReference type="AlphaFoldDB" id="A0A1F5YFC0"/>
<evidence type="ECO:0000256" key="2">
    <source>
        <dbReference type="SAM" id="SignalP"/>
    </source>
</evidence>
<keyword evidence="2" id="KW-0732">Signal</keyword>
<protein>
    <submittedName>
        <fullName evidence="3">Uncharacterized protein</fullName>
    </submittedName>
</protein>
<comment type="caution">
    <text evidence="3">The sequence shown here is derived from an EMBL/GenBank/DDBJ whole genome shotgun (WGS) entry which is preliminary data.</text>
</comment>
<dbReference type="EMBL" id="MFJB01000081">
    <property type="protein sequence ID" value="OGF98877.1"/>
    <property type="molecule type" value="Genomic_DNA"/>
</dbReference>
<accession>A0A1F5YFC0</accession>
<keyword evidence="1" id="KW-0812">Transmembrane</keyword>
<keyword evidence="1" id="KW-1133">Transmembrane helix</keyword>
<reference evidence="3 4" key="1">
    <citation type="journal article" date="2016" name="Nat. Commun.">
        <title>Thousands of microbial genomes shed light on interconnected biogeochemical processes in an aquifer system.</title>
        <authorList>
            <person name="Anantharaman K."/>
            <person name="Brown C.T."/>
            <person name="Hug L.A."/>
            <person name="Sharon I."/>
            <person name="Castelle C.J."/>
            <person name="Probst A.J."/>
            <person name="Thomas B.C."/>
            <person name="Singh A."/>
            <person name="Wilkins M.J."/>
            <person name="Karaoz U."/>
            <person name="Brodie E.L."/>
            <person name="Williams K.H."/>
            <person name="Hubbard S.S."/>
            <person name="Banfield J.F."/>
        </authorList>
    </citation>
    <scope>NUCLEOTIDE SEQUENCE [LARGE SCALE GENOMIC DNA]</scope>
</reference>
<feature type="transmembrane region" description="Helical" evidence="1">
    <location>
        <begin position="169"/>
        <end position="190"/>
    </location>
</feature>
<sequence>MKKSIGLWLIIFVFILFFSSYKMAFAQTDPPTPNPTDYKFDISGPTITPPDYSKNECPICGAGQFWSSDHGCCKFDINFSSASSFNIVCEQPSIEVCTYDKFCISGKGCLLGGTKLSTFNPSELCNKLIVPEENSQCLTCMQDNEHVWTAIGCIPIGLANLISSYLVKLVMSIGGAAGFLVFLYGSYLILTSGDDVERVKLGRKYITSSLKGIILIIFGFLIFRIITVDILKIPGFE</sequence>
<feature type="chain" id="PRO_5009522453" evidence="2">
    <location>
        <begin position="25"/>
        <end position="237"/>
    </location>
</feature>
<feature type="transmembrane region" description="Helical" evidence="1">
    <location>
        <begin position="146"/>
        <end position="162"/>
    </location>
</feature>
<proteinExistence type="predicted"/>
<organism evidence="3 4">
    <name type="scientific">Candidatus Gottesmanbacteria bacterium RBG_16_38_7b</name>
    <dbReference type="NCBI Taxonomy" id="1798372"/>
    <lineage>
        <taxon>Bacteria</taxon>
        <taxon>Candidatus Gottesmaniibacteriota</taxon>
    </lineage>
</organism>
<evidence type="ECO:0000313" key="3">
    <source>
        <dbReference type="EMBL" id="OGF98877.1"/>
    </source>
</evidence>
<evidence type="ECO:0000256" key="1">
    <source>
        <dbReference type="SAM" id="Phobius"/>
    </source>
</evidence>
<name>A0A1F5YFC0_9BACT</name>
<keyword evidence="1" id="KW-0472">Membrane</keyword>
<gene>
    <name evidence="3" type="ORF">A2153_03975</name>
</gene>